<comment type="caution">
    <text evidence="2">The sequence shown here is derived from an EMBL/GenBank/DDBJ whole genome shotgun (WGS) entry which is preliminary data.</text>
</comment>
<feature type="domain" description="4Fe-4S ferredoxin-type" evidence="1">
    <location>
        <begin position="347"/>
        <end position="375"/>
    </location>
</feature>
<evidence type="ECO:0000313" key="3">
    <source>
        <dbReference type="Proteomes" id="UP000245934"/>
    </source>
</evidence>
<evidence type="ECO:0000313" key="2">
    <source>
        <dbReference type="EMBL" id="PWR75824.1"/>
    </source>
</evidence>
<dbReference type="Proteomes" id="UP000245934">
    <property type="component" value="Unassembled WGS sequence"/>
</dbReference>
<dbReference type="InterPro" id="IPR017896">
    <property type="entry name" value="4Fe4S_Fe-S-bd"/>
</dbReference>
<dbReference type="PANTHER" id="PTHR43312">
    <property type="entry name" value="D-THREO-ALDOSE 1-DEHYDROGENASE"/>
    <property type="match status" value="1"/>
</dbReference>
<dbReference type="CDD" id="cd19096">
    <property type="entry name" value="AKR_Fe-S_oxidoreductase"/>
    <property type="match status" value="1"/>
</dbReference>
<dbReference type="InterPro" id="IPR053135">
    <property type="entry name" value="AKR2_Oxidoreductase"/>
</dbReference>
<proteinExistence type="predicted"/>
<dbReference type="InterPro" id="IPR036812">
    <property type="entry name" value="NAD(P)_OxRdtase_dom_sf"/>
</dbReference>
<dbReference type="PROSITE" id="PS00198">
    <property type="entry name" value="4FE4S_FER_1"/>
    <property type="match status" value="1"/>
</dbReference>
<dbReference type="InterPro" id="IPR023210">
    <property type="entry name" value="NADP_OxRdtase_dom"/>
</dbReference>
<dbReference type="Pfam" id="PF00248">
    <property type="entry name" value="Aldo_ket_red"/>
    <property type="match status" value="1"/>
</dbReference>
<dbReference type="PROSITE" id="PS51379">
    <property type="entry name" value="4FE4S_FER_2"/>
    <property type="match status" value="1"/>
</dbReference>
<dbReference type="RefSeq" id="WP_109939638.1">
    <property type="nucleotide sequence ID" value="NZ_CP176366.1"/>
</dbReference>
<keyword evidence="3" id="KW-1185">Reference proteome</keyword>
<dbReference type="OrthoDB" id="28487at2157"/>
<dbReference type="InterPro" id="IPR017900">
    <property type="entry name" value="4Fe4S_Fe_S_CS"/>
</dbReference>
<protein>
    <submittedName>
        <fullName evidence="2">Aldo/keto reductase</fullName>
    </submittedName>
</protein>
<dbReference type="PANTHER" id="PTHR43312:SF2">
    <property type="entry name" value="OXIDOREDUCTASE"/>
    <property type="match status" value="1"/>
</dbReference>
<dbReference type="GeneID" id="97609958"/>
<dbReference type="SUPFAM" id="SSF51430">
    <property type="entry name" value="NAD(P)-linked oxidoreductase"/>
    <property type="match status" value="1"/>
</dbReference>
<dbReference type="AlphaFoldDB" id="A0A2V2N6X1"/>
<gene>
    <name evidence="2" type="ORF">DLD82_03025</name>
</gene>
<dbReference type="Gene3D" id="3.20.20.100">
    <property type="entry name" value="NADP-dependent oxidoreductase domain"/>
    <property type="match status" value="1"/>
</dbReference>
<dbReference type="Pfam" id="PF13187">
    <property type="entry name" value="Fer4_9"/>
    <property type="match status" value="1"/>
</dbReference>
<reference evidence="2 3" key="1">
    <citation type="submission" date="2018-05" db="EMBL/GenBank/DDBJ databases">
        <title>Draft genome of Methanospirillum stamsii Pt1.</title>
        <authorList>
            <person name="Dueholm M.S."/>
            <person name="Nielsen P.H."/>
            <person name="Bakmann L.F."/>
            <person name="Otzen D.E."/>
        </authorList>
    </citation>
    <scope>NUCLEOTIDE SEQUENCE [LARGE SCALE GENOMIC DNA]</scope>
    <source>
        <strain evidence="2 3">Pt1</strain>
    </source>
</reference>
<organism evidence="2 3">
    <name type="scientific">Methanospirillum stamsii</name>
    <dbReference type="NCBI Taxonomy" id="1277351"/>
    <lineage>
        <taxon>Archaea</taxon>
        <taxon>Methanobacteriati</taxon>
        <taxon>Methanobacteriota</taxon>
        <taxon>Stenosarchaea group</taxon>
        <taxon>Methanomicrobia</taxon>
        <taxon>Methanomicrobiales</taxon>
        <taxon>Methanospirillaceae</taxon>
        <taxon>Methanospirillum</taxon>
    </lineage>
</organism>
<sequence length="385" mass="43708">MLYRKFPRCNHDISILGFGCMRLPLAGDRQDPGNVDEQTSIDMIRTAIDNGVNYLDTAYPYHNGESERVVGRALDGGYRKKVFLATKLPSWLITTREDMDRYLDEQLARLATDNIDFYLLHGLNGETWKNLLRLGVIEFLENAREDGRIRYPAFSFHDDLPVFREIVDAYEWVFAQIQYNYMDELNQAGTEGLRFAHERGLGIVVMEPLRGGLLSGDVPVIHQHILDAPVRRTPSEWGLRWVWNHPEVTVVLSGMSSMEQVRENLASATQGLPNSLSPEELTVVEKMRDTFASRVKIPCTGCRYCMPCQNGVDIPECFNYYNQAYTYEAEEKAKGVYLWALSGAFSGGIPGYASCCIECGECEDKCPQGLSIREYLLDVAQYFGK</sequence>
<evidence type="ECO:0000259" key="1">
    <source>
        <dbReference type="PROSITE" id="PS51379"/>
    </source>
</evidence>
<dbReference type="GO" id="GO:0016491">
    <property type="term" value="F:oxidoreductase activity"/>
    <property type="evidence" value="ECO:0007669"/>
    <property type="project" value="UniProtKB-ARBA"/>
</dbReference>
<accession>A0A2V2N6X1</accession>
<name>A0A2V2N6X1_9EURY</name>
<dbReference type="EMBL" id="QGMZ01000007">
    <property type="protein sequence ID" value="PWR75824.1"/>
    <property type="molecule type" value="Genomic_DNA"/>
</dbReference>